<dbReference type="EMBL" id="JADXDR010000013">
    <property type="protein sequence ID" value="KAI7845785.1"/>
    <property type="molecule type" value="Genomic_DNA"/>
</dbReference>
<evidence type="ECO:0000256" key="1">
    <source>
        <dbReference type="ARBA" id="ARBA00022801"/>
    </source>
</evidence>
<feature type="domain" description="Nudix hydrolase" evidence="3">
    <location>
        <begin position="1"/>
        <end position="123"/>
    </location>
</feature>
<evidence type="ECO:0000313" key="4">
    <source>
        <dbReference type="EMBL" id="KAI7845785.1"/>
    </source>
</evidence>
<name>A0AAD5DXE7_9CHLO</name>
<dbReference type="InterPro" id="IPR020084">
    <property type="entry name" value="NUDIX_hydrolase_CS"/>
</dbReference>
<comment type="caution">
    <text evidence="4">The sequence shown here is derived from an EMBL/GenBank/DDBJ whole genome shotgun (WGS) entry which is preliminary data.</text>
</comment>
<dbReference type="PROSITE" id="PS51462">
    <property type="entry name" value="NUDIX"/>
    <property type="match status" value="1"/>
</dbReference>
<evidence type="ECO:0000259" key="3">
    <source>
        <dbReference type="PROSITE" id="PS51462"/>
    </source>
</evidence>
<keyword evidence="1 2" id="KW-0378">Hydrolase</keyword>
<organism evidence="4 5">
    <name type="scientific">Chlorella ohadii</name>
    <dbReference type="NCBI Taxonomy" id="2649997"/>
    <lineage>
        <taxon>Eukaryota</taxon>
        <taxon>Viridiplantae</taxon>
        <taxon>Chlorophyta</taxon>
        <taxon>core chlorophytes</taxon>
        <taxon>Trebouxiophyceae</taxon>
        <taxon>Chlorellales</taxon>
        <taxon>Chlorellaceae</taxon>
        <taxon>Chlorella clade</taxon>
        <taxon>Chlorella</taxon>
    </lineage>
</organism>
<comment type="similarity">
    <text evidence="2">Belongs to the Nudix hydrolase family.</text>
</comment>
<keyword evidence="5" id="KW-1185">Reference proteome</keyword>
<protein>
    <recommendedName>
        <fullName evidence="3">Nudix hydrolase domain-containing protein</fullName>
    </recommendedName>
</protein>
<dbReference type="InterPro" id="IPR000086">
    <property type="entry name" value="NUDIX_hydrolase_dom"/>
</dbReference>
<dbReference type="PANTHER" id="PTHR43736">
    <property type="entry name" value="ADP-RIBOSE PYROPHOSPHATASE"/>
    <property type="match status" value="1"/>
</dbReference>
<gene>
    <name evidence="4" type="ORF">COHA_000699</name>
</gene>
<sequence>MLRPRLVLPPLQRKHDPFAGAWALPGGFVDENEPLDKAAARELQEETGVNPDDVLLTQVGAFGDPGRDPRGWCVSVAYAALVPTTDLGVQAADDAQAAQWYDVQQLPKLAFDHKLIVRTAFRHLAGQESVQQQGGLGDQLAAAAEKLEGPWQE</sequence>
<evidence type="ECO:0000313" key="5">
    <source>
        <dbReference type="Proteomes" id="UP001205105"/>
    </source>
</evidence>
<dbReference type="InterPro" id="IPR015797">
    <property type="entry name" value="NUDIX_hydrolase-like_dom_sf"/>
</dbReference>
<dbReference type="PRINTS" id="PR00502">
    <property type="entry name" value="NUDIXFAMILY"/>
</dbReference>
<dbReference type="CDD" id="cd18873">
    <property type="entry name" value="NUDIX_NadM_like"/>
    <property type="match status" value="1"/>
</dbReference>
<evidence type="ECO:0000256" key="2">
    <source>
        <dbReference type="RuleBase" id="RU003476"/>
    </source>
</evidence>
<dbReference type="SUPFAM" id="SSF55811">
    <property type="entry name" value="Nudix"/>
    <property type="match status" value="1"/>
</dbReference>
<dbReference type="InterPro" id="IPR020476">
    <property type="entry name" value="Nudix_hydrolase"/>
</dbReference>
<proteinExistence type="inferred from homology"/>
<dbReference type="Pfam" id="PF00293">
    <property type="entry name" value="NUDIX"/>
    <property type="match status" value="1"/>
</dbReference>
<reference evidence="4" key="1">
    <citation type="submission" date="2020-11" db="EMBL/GenBank/DDBJ databases">
        <title>Chlorella ohadii genome sequencing and assembly.</title>
        <authorList>
            <person name="Murik O."/>
            <person name="Treves H."/>
            <person name="Kedem I."/>
            <person name="Shotland Y."/>
            <person name="Kaplan A."/>
        </authorList>
    </citation>
    <scope>NUCLEOTIDE SEQUENCE</scope>
    <source>
        <strain evidence="4">1</strain>
    </source>
</reference>
<dbReference type="PANTHER" id="PTHR43736:SF5">
    <property type="entry name" value="NUDIX HYDROLASE DOMAIN-CONTAINING PROTEIN"/>
    <property type="match status" value="1"/>
</dbReference>
<dbReference type="AlphaFoldDB" id="A0AAD5DXE7"/>
<accession>A0AAD5DXE7</accession>
<dbReference type="PROSITE" id="PS00893">
    <property type="entry name" value="NUDIX_BOX"/>
    <property type="match status" value="1"/>
</dbReference>
<dbReference type="Gene3D" id="3.90.79.10">
    <property type="entry name" value="Nucleoside Triphosphate Pyrophosphohydrolase"/>
    <property type="match status" value="1"/>
</dbReference>
<dbReference type="GO" id="GO:0016787">
    <property type="term" value="F:hydrolase activity"/>
    <property type="evidence" value="ECO:0007669"/>
    <property type="project" value="UniProtKB-KW"/>
</dbReference>
<dbReference type="Proteomes" id="UP001205105">
    <property type="component" value="Unassembled WGS sequence"/>
</dbReference>